<keyword evidence="3 4" id="KW-0456">Lyase</keyword>
<dbReference type="UniPathway" id="UPA00079"/>
<organism evidence="5 6">
    <name type="scientific">Hydrogenobacter thermophilus (strain DSM 6534 / IAM 12695 / TK-6)</name>
    <dbReference type="NCBI Taxonomy" id="608538"/>
    <lineage>
        <taxon>Bacteria</taxon>
        <taxon>Pseudomonadati</taxon>
        <taxon>Aquificota</taxon>
        <taxon>Aquificia</taxon>
        <taxon>Aquificales</taxon>
        <taxon>Aquificaceae</taxon>
        <taxon>Hydrogenobacter</taxon>
    </lineage>
</organism>
<dbReference type="eggNOG" id="COG1427">
    <property type="taxonomic scope" value="Bacteria"/>
</dbReference>
<evidence type="ECO:0000313" key="5">
    <source>
        <dbReference type="EMBL" id="BAI69939.1"/>
    </source>
</evidence>
<evidence type="ECO:0000313" key="6">
    <source>
        <dbReference type="Proteomes" id="UP000002574"/>
    </source>
</evidence>
<dbReference type="RefSeq" id="WP_012964119.1">
    <property type="nucleotide sequence ID" value="NC_013799.1"/>
</dbReference>
<evidence type="ECO:0000256" key="2">
    <source>
        <dbReference type="ARBA" id="ARBA00022428"/>
    </source>
</evidence>
<gene>
    <name evidence="4" type="primary">mqnA</name>
    <name evidence="5" type="ordered locus">HTH_1489</name>
</gene>
<dbReference type="GO" id="GO:0009234">
    <property type="term" value="P:menaquinone biosynthetic process"/>
    <property type="evidence" value="ECO:0007669"/>
    <property type="project" value="UniProtKB-UniRule"/>
</dbReference>
<dbReference type="PANTHER" id="PTHR37690:SF1">
    <property type="entry name" value="CHORISMATE DEHYDRATASE"/>
    <property type="match status" value="1"/>
</dbReference>
<keyword evidence="6" id="KW-1185">Reference proteome</keyword>
<comment type="function">
    <text evidence="4">Catalyzes the dehydration of chorismate into 3-[(1-carboxyvinyl)oxy]benzoate, a step in the biosynthesis of menaquinone (MK, vitamin K2).</text>
</comment>
<name>D3DJD7_HYDTT</name>
<comment type="catalytic activity">
    <reaction evidence="4">
        <text>chorismate = 3-[(1-carboxyvinyl)-oxy]benzoate + H2O</text>
        <dbReference type="Rhea" id="RHEA:40051"/>
        <dbReference type="ChEBI" id="CHEBI:15377"/>
        <dbReference type="ChEBI" id="CHEBI:29748"/>
        <dbReference type="ChEBI" id="CHEBI:76981"/>
        <dbReference type="EC" id="4.2.1.151"/>
    </reaction>
</comment>
<dbReference type="EC" id="4.2.1.151" evidence="4"/>
<evidence type="ECO:0000256" key="3">
    <source>
        <dbReference type="ARBA" id="ARBA00023239"/>
    </source>
</evidence>
<sequence>MIKVGKVKYLNTMPLFYRWEDPRIQLVLGHPSELALMLRKGELQAGIISSVEYLTNQALYTYVPDVSISSKDRVCSVLLFSRLPIEQVSRVYLTPNSITSKYLSIYLLEEVYKLKPVYTERKDSADCLLLIGDEALYEKKAGRFPYVYDLAYEWYRSHHLPFVFALFIVRKDAPEWLSQRIKELCHLSMEAFFKDLEEGKIKVDGFSQEELFEYFTQCLYNGLSEKEELSLRIFMEFLSSRGLL</sequence>
<evidence type="ECO:0000256" key="1">
    <source>
        <dbReference type="ARBA" id="ARBA00004863"/>
    </source>
</evidence>
<dbReference type="GO" id="GO:0016836">
    <property type="term" value="F:hydro-lyase activity"/>
    <property type="evidence" value="ECO:0007669"/>
    <property type="project" value="UniProtKB-UniRule"/>
</dbReference>
<accession>D3DJD7</accession>
<dbReference type="PATRIC" id="fig|608538.5.peg.1506"/>
<dbReference type="CDD" id="cd13634">
    <property type="entry name" value="PBP2_Sco4506"/>
    <property type="match status" value="1"/>
</dbReference>
<comment type="pathway">
    <text evidence="1 4">Quinol/quinone metabolism; menaquinone biosynthesis.</text>
</comment>
<dbReference type="InterPro" id="IPR003773">
    <property type="entry name" value="Menaquinone_biosynth"/>
</dbReference>
<dbReference type="PANTHER" id="PTHR37690">
    <property type="entry name" value="CHORISMATE DEHYDRATASE"/>
    <property type="match status" value="1"/>
</dbReference>
<keyword evidence="2 4" id="KW-0474">Menaquinone biosynthesis</keyword>
<protein>
    <recommendedName>
        <fullName evidence="4">Chorismate dehydratase</fullName>
        <ecNumber evidence="4">4.2.1.151</ecNumber>
    </recommendedName>
    <alternativeName>
        <fullName evidence="4">Menaquinone biosynthetic enzyme MqnA</fullName>
    </alternativeName>
</protein>
<dbReference type="EMBL" id="AP011112">
    <property type="protein sequence ID" value="BAI69939.1"/>
    <property type="molecule type" value="Genomic_DNA"/>
</dbReference>
<reference evidence="5 6" key="1">
    <citation type="journal article" date="2010" name="J. Bacteriol.">
        <title>Complete genome sequence of the thermophilic, obligately chemolithoautotrophic hydrogen-oxidizing bacterium Hydrogenobacter thermophilus TK-6.</title>
        <authorList>
            <person name="Arai H."/>
            <person name="Kanbe H."/>
            <person name="Ishii M."/>
            <person name="Igarashi Y."/>
        </authorList>
    </citation>
    <scope>NUCLEOTIDE SEQUENCE [LARGE SCALE GENOMIC DNA]</scope>
    <source>
        <strain evidence="6">DSM 6534 / IAM 12695 / TK-6 [Tokyo]</strain>
    </source>
</reference>
<evidence type="ECO:0000256" key="4">
    <source>
        <dbReference type="HAMAP-Rule" id="MF_00995"/>
    </source>
</evidence>
<dbReference type="Proteomes" id="UP000002574">
    <property type="component" value="Chromosome"/>
</dbReference>
<dbReference type="AlphaFoldDB" id="D3DJD7"/>
<comment type="similarity">
    <text evidence="4">Belongs to the MqnA/MqnD family. MqnA subfamily.</text>
</comment>
<dbReference type="Gene3D" id="3.40.190.10">
    <property type="entry name" value="Periplasmic binding protein-like II"/>
    <property type="match status" value="2"/>
</dbReference>
<dbReference type="KEGG" id="hth:HTH_1489"/>
<dbReference type="Pfam" id="PF02621">
    <property type="entry name" value="VitK2_biosynth"/>
    <property type="match status" value="1"/>
</dbReference>
<dbReference type="SUPFAM" id="SSF53850">
    <property type="entry name" value="Periplasmic binding protein-like II"/>
    <property type="match status" value="1"/>
</dbReference>
<dbReference type="OrthoDB" id="9810112at2"/>
<dbReference type="KEGG" id="hte:Hydth_1477"/>
<dbReference type="HAMAP" id="MF_00995">
    <property type="entry name" value="MqnA"/>
    <property type="match status" value="1"/>
</dbReference>
<dbReference type="InterPro" id="IPR030868">
    <property type="entry name" value="MqnA"/>
</dbReference>
<proteinExistence type="inferred from homology"/>
<dbReference type="STRING" id="608538.HTH_1489"/>